<protein>
    <submittedName>
        <fullName evidence="2">Uncharacterized protein</fullName>
    </submittedName>
</protein>
<reference evidence="2" key="1">
    <citation type="journal article" date="2023" name="Mol. Phylogenet. Evol.">
        <title>Genome-scale phylogeny and comparative genomics of the fungal order Sordariales.</title>
        <authorList>
            <person name="Hensen N."/>
            <person name="Bonometti L."/>
            <person name="Westerberg I."/>
            <person name="Brannstrom I.O."/>
            <person name="Guillou S."/>
            <person name="Cros-Aarteil S."/>
            <person name="Calhoun S."/>
            <person name="Haridas S."/>
            <person name="Kuo A."/>
            <person name="Mondo S."/>
            <person name="Pangilinan J."/>
            <person name="Riley R."/>
            <person name="LaButti K."/>
            <person name="Andreopoulos B."/>
            <person name="Lipzen A."/>
            <person name="Chen C."/>
            <person name="Yan M."/>
            <person name="Daum C."/>
            <person name="Ng V."/>
            <person name="Clum A."/>
            <person name="Steindorff A."/>
            <person name="Ohm R.A."/>
            <person name="Martin F."/>
            <person name="Silar P."/>
            <person name="Natvig D.O."/>
            <person name="Lalanne C."/>
            <person name="Gautier V."/>
            <person name="Ament-Velasquez S.L."/>
            <person name="Kruys A."/>
            <person name="Hutchinson M.I."/>
            <person name="Powell A.J."/>
            <person name="Barry K."/>
            <person name="Miller A.N."/>
            <person name="Grigoriev I.V."/>
            <person name="Debuchy R."/>
            <person name="Gladieux P."/>
            <person name="Hiltunen Thoren M."/>
            <person name="Johannesson H."/>
        </authorList>
    </citation>
    <scope>NUCLEOTIDE SEQUENCE</scope>
    <source>
        <strain evidence="2">CBS 123565</strain>
    </source>
</reference>
<dbReference type="AlphaFoldDB" id="A0AAN6UNY6"/>
<name>A0AAN6UNY6_9PEZI</name>
<reference evidence="2" key="2">
    <citation type="submission" date="2023-05" db="EMBL/GenBank/DDBJ databases">
        <authorList>
            <consortium name="Lawrence Berkeley National Laboratory"/>
            <person name="Steindorff A."/>
            <person name="Hensen N."/>
            <person name="Bonometti L."/>
            <person name="Westerberg I."/>
            <person name="Brannstrom I.O."/>
            <person name="Guillou S."/>
            <person name="Cros-Aarteil S."/>
            <person name="Calhoun S."/>
            <person name="Haridas S."/>
            <person name="Kuo A."/>
            <person name="Mondo S."/>
            <person name="Pangilinan J."/>
            <person name="Riley R."/>
            <person name="Labutti K."/>
            <person name="Andreopoulos B."/>
            <person name="Lipzen A."/>
            <person name="Chen C."/>
            <person name="Yanf M."/>
            <person name="Daum C."/>
            <person name="Ng V."/>
            <person name="Clum A."/>
            <person name="Ohm R."/>
            <person name="Martin F."/>
            <person name="Silar P."/>
            <person name="Natvig D."/>
            <person name="Lalanne C."/>
            <person name="Gautier V."/>
            <person name="Ament-Velasquez S.L."/>
            <person name="Kruys A."/>
            <person name="Hutchinson M.I."/>
            <person name="Powell A.J."/>
            <person name="Barry K."/>
            <person name="Miller A.N."/>
            <person name="Grigoriev I.V."/>
            <person name="Debuchy R."/>
            <person name="Gladieux P."/>
            <person name="Thoren M.H."/>
            <person name="Johannesson H."/>
        </authorList>
    </citation>
    <scope>NUCLEOTIDE SEQUENCE</scope>
    <source>
        <strain evidence="2">CBS 123565</strain>
    </source>
</reference>
<comment type="caution">
    <text evidence="2">The sequence shown here is derived from an EMBL/GenBank/DDBJ whole genome shotgun (WGS) entry which is preliminary data.</text>
</comment>
<dbReference type="Proteomes" id="UP001304895">
    <property type="component" value="Unassembled WGS sequence"/>
</dbReference>
<sequence length="159" mass="16647">MLTHPPTHIYVLHDTEQRPMFASRAPAAGIGLSVSAGTGRVQICQWLPASITAAARAGPPAPDTSRNNKGSNVTARGSPLLRRLVSETLCCFFPVPPFRDGRPSFARPPTDGQGCCCCMLLIGLTAWPAASGGLGAAKPPPPDDAIRSICRVTPRPPSP</sequence>
<proteinExistence type="predicted"/>
<gene>
    <name evidence="2" type="ORF">BT67DRAFT_233876</name>
</gene>
<organism evidence="2 3">
    <name type="scientific">Trichocladium antarcticum</name>
    <dbReference type="NCBI Taxonomy" id="1450529"/>
    <lineage>
        <taxon>Eukaryota</taxon>
        <taxon>Fungi</taxon>
        <taxon>Dikarya</taxon>
        <taxon>Ascomycota</taxon>
        <taxon>Pezizomycotina</taxon>
        <taxon>Sordariomycetes</taxon>
        <taxon>Sordariomycetidae</taxon>
        <taxon>Sordariales</taxon>
        <taxon>Chaetomiaceae</taxon>
        <taxon>Trichocladium</taxon>
    </lineage>
</organism>
<keyword evidence="3" id="KW-1185">Reference proteome</keyword>
<evidence type="ECO:0000256" key="1">
    <source>
        <dbReference type="SAM" id="MobiDB-lite"/>
    </source>
</evidence>
<dbReference type="EMBL" id="MU853404">
    <property type="protein sequence ID" value="KAK4136196.1"/>
    <property type="molecule type" value="Genomic_DNA"/>
</dbReference>
<evidence type="ECO:0000313" key="3">
    <source>
        <dbReference type="Proteomes" id="UP001304895"/>
    </source>
</evidence>
<accession>A0AAN6UNY6</accession>
<feature type="region of interest" description="Disordered" evidence="1">
    <location>
        <begin position="134"/>
        <end position="159"/>
    </location>
</feature>
<feature type="compositionally biased region" description="Polar residues" evidence="1">
    <location>
        <begin position="64"/>
        <end position="74"/>
    </location>
</feature>
<evidence type="ECO:0000313" key="2">
    <source>
        <dbReference type="EMBL" id="KAK4136196.1"/>
    </source>
</evidence>
<feature type="region of interest" description="Disordered" evidence="1">
    <location>
        <begin position="55"/>
        <end position="74"/>
    </location>
</feature>